<gene>
    <name evidence="2" type="ORF">B4923_18265</name>
</gene>
<evidence type="ECO:0000259" key="1">
    <source>
        <dbReference type="PROSITE" id="PS50883"/>
    </source>
</evidence>
<dbReference type="SUPFAM" id="SSF141868">
    <property type="entry name" value="EAL domain-like"/>
    <property type="match status" value="1"/>
</dbReference>
<dbReference type="InterPro" id="IPR001633">
    <property type="entry name" value="EAL_dom"/>
</dbReference>
<protein>
    <submittedName>
        <fullName evidence="2">Cyclic-guanylate-specific phosphodiesterase</fullName>
    </submittedName>
</protein>
<dbReference type="RefSeq" id="WP_109055795.1">
    <property type="nucleotide sequence ID" value="NZ_QDKJ01000017.1"/>
</dbReference>
<proteinExistence type="predicted"/>
<dbReference type="EMBL" id="QDKJ01000017">
    <property type="protein sequence ID" value="PWC09837.1"/>
    <property type="molecule type" value="Genomic_DNA"/>
</dbReference>
<dbReference type="SMART" id="SM00052">
    <property type="entry name" value="EAL"/>
    <property type="match status" value="1"/>
</dbReference>
<organism evidence="2 3">
    <name type="scientific">Brenneria roseae subsp. americana</name>
    <dbReference type="NCBI Taxonomy" id="1508507"/>
    <lineage>
        <taxon>Bacteria</taxon>
        <taxon>Pseudomonadati</taxon>
        <taxon>Pseudomonadota</taxon>
        <taxon>Gammaproteobacteria</taxon>
        <taxon>Enterobacterales</taxon>
        <taxon>Pectobacteriaceae</taxon>
        <taxon>Brenneria</taxon>
    </lineage>
</organism>
<evidence type="ECO:0000313" key="2">
    <source>
        <dbReference type="EMBL" id="PWC09837.1"/>
    </source>
</evidence>
<accession>A0A2U1TK98</accession>
<dbReference type="AlphaFoldDB" id="A0A2U1TK98"/>
<dbReference type="PANTHER" id="PTHR33121">
    <property type="entry name" value="CYCLIC DI-GMP PHOSPHODIESTERASE PDEF"/>
    <property type="match status" value="1"/>
</dbReference>
<keyword evidence="3" id="KW-1185">Reference proteome</keyword>
<dbReference type="PANTHER" id="PTHR33121:SF78">
    <property type="entry name" value="CYCLIC DI-GMP PHOSPHODIESTERASE PDEH"/>
    <property type="match status" value="1"/>
</dbReference>
<dbReference type="InterPro" id="IPR050706">
    <property type="entry name" value="Cyclic-di-GMP_PDE-like"/>
</dbReference>
<sequence length="263" mass="30177">MAELIVQQEGDLDQFGPLFSHQGDSESLEVDYWRECQRRYTFQPIYRTSGKLMAIELLTSVSSFTLPQKFISPEKYFANINVDARLQIIVEQLQLLSHWHLRFIREDLLASVNIDGMTLLALQKSHEAKRLISSMPWIRFEMVENQGGLPKEILTKLPEAQALWLDDFGCGMANFSSLMLAQYDCIKVARELFILLQQSGEGREVFPALIALLARFCNYIVIEGIETKEEWATVKASRADAAQGYYLSRPQPFDNFEALKLEL</sequence>
<evidence type="ECO:0000313" key="3">
    <source>
        <dbReference type="Proteomes" id="UP000245138"/>
    </source>
</evidence>
<dbReference type="PROSITE" id="PS50883">
    <property type="entry name" value="EAL"/>
    <property type="match status" value="1"/>
</dbReference>
<dbReference type="NCBIfam" id="NF008617">
    <property type="entry name" value="PRK11596.1"/>
    <property type="match status" value="1"/>
</dbReference>
<dbReference type="OrthoDB" id="6473901at2"/>
<dbReference type="GO" id="GO:0071111">
    <property type="term" value="F:cyclic-guanylate-specific phosphodiesterase activity"/>
    <property type="evidence" value="ECO:0007669"/>
    <property type="project" value="InterPro"/>
</dbReference>
<reference evidence="2 3" key="1">
    <citation type="submission" date="2018-04" db="EMBL/GenBank/DDBJ databases">
        <title>Brenneria corticis sp.nov.</title>
        <authorList>
            <person name="Li Y."/>
        </authorList>
    </citation>
    <scope>NUCLEOTIDE SEQUENCE [LARGE SCALE GENOMIC DNA]</scope>
    <source>
        <strain evidence="2 3">LMG 27715</strain>
    </source>
</reference>
<dbReference type="Pfam" id="PF00563">
    <property type="entry name" value="EAL"/>
    <property type="match status" value="1"/>
</dbReference>
<dbReference type="Proteomes" id="UP000245138">
    <property type="component" value="Unassembled WGS sequence"/>
</dbReference>
<dbReference type="Gene3D" id="3.20.20.450">
    <property type="entry name" value="EAL domain"/>
    <property type="match status" value="1"/>
</dbReference>
<feature type="domain" description="EAL" evidence="1">
    <location>
        <begin position="21"/>
        <end position="263"/>
    </location>
</feature>
<name>A0A2U1TK98_9GAMM</name>
<comment type="caution">
    <text evidence="2">The sequence shown here is derived from an EMBL/GenBank/DDBJ whole genome shotgun (WGS) entry which is preliminary data.</text>
</comment>
<dbReference type="InterPro" id="IPR035919">
    <property type="entry name" value="EAL_sf"/>
</dbReference>
<dbReference type="CDD" id="cd01948">
    <property type="entry name" value="EAL"/>
    <property type="match status" value="1"/>
</dbReference>